<accession>A0A1I8BSQ2</accession>
<sequence length="265" mass="30518">MKVCIFGDFAQNLYEEADLNLSDIIENEKCELNLFIGKIAWERQSKPQPSFAFSPYVMLHSSSNPLKYSAYAKVPSIFGEVGGNFTETSYFQWQELHRIEKRPWIALFMTHPFLVSNDENKVQWFVMNDTHRFFDILKRYKVDLLTSCGIEGMSRMLSAARKRMPDAKLPEYIQTTMAQCGGYQSVDVTLQNECTFATLNITPKQIEFKKKYAEGKTAGGIATEGKIQRTFVLIFKFYLGESVVIKGNYFCNFQEEADRCVPDEL</sequence>
<organism evidence="1 2">
    <name type="scientific">Meloidogyne hapla</name>
    <name type="common">Root-knot nematode worm</name>
    <dbReference type="NCBI Taxonomy" id="6305"/>
    <lineage>
        <taxon>Eukaryota</taxon>
        <taxon>Metazoa</taxon>
        <taxon>Ecdysozoa</taxon>
        <taxon>Nematoda</taxon>
        <taxon>Chromadorea</taxon>
        <taxon>Rhabditida</taxon>
        <taxon>Tylenchina</taxon>
        <taxon>Tylenchomorpha</taxon>
        <taxon>Tylenchoidea</taxon>
        <taxon>Meloidogynidae</taxon>
        <taxon>Meloidogyninae</taxon>
        <taxon>Meloidogyne</taxon>
    </lineage>
</organism>
<proteinExistence type="predicted"/>
<reference evidence="2" key="1">
    <citation type="submission" date="2016-11" db="UniProtKB">
        <authorList>
            <consortium name="WormBaseParasite"/>
        </authorList>
    </citation>
    <scope>IDENTIFICATION</scope>
</reference>
<keyword evidence="1" id="KW-1185">Reference proteome</keyword>
<protein>
    <submittedName>
        <fullName evidence="2">Polysaccharide pyruvyl transferase family protein</fullName>
    </submittedName>
</protein>
<name>A0A1I8BSQ2_MELHA</name>
<dbReference type="Proteomes" id="UP000095281">
    <property type="component" value="Unplaced"/>
</dbReference>
<dbReference type="WBParaSite" id="MhA1_Contig496.frz3.gene5">
    <property type="protein sequence ID" value="MhA1_Contig496.frz3.gene5"/>
    <property type="gene ID" value="MhA1_Contig496.frz3.gene5"/>
</dbReference>
<evidence type="ECO:0000313" key="2">
    <source>
        <dbReference type="WBParaSite" id="MhA1_Contig496.frz3.gene5"/>
    </source>
</evidence>
<evidence type="ECO:0000313" key="1">
    <source>
        <dbReference type="Proteomes" id="UP000095281"/>
    </source>
</evidence>
<dbReference type="AlphaFoldDB" id="A0A1I8BSQ2"/>